<dbReference type="Proteomes" id="UP001314205">
    <property type="component" value="Unassembled WGS sequence"/>
</dbReference>
<dbReference type="PROSITE" id="PS50206">
    <property type="entry name" value="RHODANESE_3"/>
    <property type="match status" value="1"/>
</dbReference>
<dbReference type="InterPro" id="IPR036873">
    <property type="entry name" value="Rhodanese-like_dom_sf"/>
</dbReference>
<accession>A0AAV1LTX4</accession>
<reference evidence="2 3" key="1">
    <citation type="submission" date="2023-11" db="EMBL/GenBank/DDBJ databases">
        <authorList>
            <person name="Hedman E."/>
            <person name="Englund M."/>
            <person name="Stromberg M."/>
            <person name="Nyberg Akerstrom W."/>
            <person name="Nylinder S."/>
            <person name="Jareborg N."/>
            <person name="Kallberg Y."/>
            <person name="Kronander E."/>
        </authorList>
    </citation>
    <scope>NUCLEOTIDE SEQUENCE [LARGE SCALE GENOMIC DNA]</scope>
</reference>
<dbReference type="Gene3D" id="3.40.250.10">
    <property type="entry name" value="Rhodanese-like domain"/>
    <property type="match status" value="1"/>
</dbReference>
<keyword evidence="3" id="KW-1185">Reference proteome</keyword>
<dbReference type="SUPFAM" id="SSF52821">
    <property type="entry name" value="Rhodanese/Cell cycle control phosphatase"/>
    <property type="match status" value="1"/>
</dbReference>
<protein>
    <recommendedName>
        <fullName evidence="1">Rhodanese domain-containing protein</fullName>
    </recommendedName>
</protein>
<evidence type="ECO:0000313" key="3">
    <source>
        <dbReference type="Proteomes" id="UP001314205"/>
    </source>
</evidence>
<organism evidence="2 3">
    <name type="scientific">Parnassius mnemosyne</name>
    <name type="common">clouded apollo</name>
    <dbReference type="NCBI Taxonomy" id="213953"/>
    <lineage>
        <taxon>Eukaryota</taxon>
        <taxon>Metazoa</taxon>
        <taxon>Ecdysozoa</taxon>
        <taxon>Arthropoda</taxon>
        <taxon>Hexapoda</taxon>
        <taxon>Insecta</taxon>
        <taxon>Pterygota</taxon>
        <taxon>Neoptera</taxon>
        <taxon>Endopterygota</taxon>
        <taxon>Lepidoptera</taxon>
        <taxon>Glossata</taxon>
        <taxon>Ditrysia</taxon>
        <taxon>Papilionoidea</taxon>
        <taxon>Papilionidae</taxon>
        <taxon>Parnassiinae</taxon>
        <taxon>Parnassini</taxon>
        <taxon>Parnassius</taxon>
        <taxon>Driopa</taxon>
    </lineage>
</organism>
<dbReference type="PANTHER" id="PTHR44086:SF10">
    <property type="entry name" value="THIOSULFATE SULFURTRANSFERASE_RHODANESE-LIKE DOMAIN-CONTAINING PROTEIN 3"/>
    <property type="match status" value="1"/>
</dbReference>
<dbReference type="PANTHER" id="PTHR44086">
    <property type="entry name" value="THIOSULFATE SULFURTRANSFERASE RDL2, MITOCHONDRIAL-RELATED"/>
    <property type="match status" value="1"/>
</dbReference>
<comment type="caution">
    <text evidence="2">The sequence shown here is derived from an EMBL/GenBank/DDBJ whole genome shotgun (WGS) entry which is preliminary data.</text>
</comment>
<sequence length="175" mass="20381">MFYRLNNRFLLKPLYSFQTLKTSTAIENSTKNKVTLINKKYDNVPYKKYFTGRAYSNQTRLEEMIVDYNQVKRAVSNQNSLIVDVREPEEIKKHGKIPNSINIPLGNVSNVLNSMSDIEFEQIYGRKKPKDNTEIIFYCMIGKRSGMAQQNTISLGYKNVKNYVGSWTDWASRNQ</sequence>
<evidence type="ECO:0000313" key="2">
    <source>
        <dbReference type="EMBL" id="CAK1598533.1"/>
    </source>
</evidence>
<dbReference type="SMART" id="SM00450">
    <property type="entry name" value="RHOD"/>
    <property type="match status" value="1"/>
</dbReference>
<name>A0AAV1LTX4_9NEOP</name>
<evidence type="ECO:0000259" key="1">
    <source>
        <dbReference type="PROSITE" id="PS50206"/>
    </source>
</evidence>
<dbReference type="EMBL" id="CAVLGL010000104">
    <property type="protein sequence ID" value="CAK1598533.1"/>
    <property type="molecule type" value="Genomic_DNA"/>
</dbReference>
<proteinExistence type="predicted"/>
<dbReference type="InterPro" id="IPR001763">
    <property type="entry name" value="Rhodanese-like_dom"/>
</dbReference>
<feature type="domain" description="Rhodanese" evidence="1">
    <location>
        <begin position="76"/>
        <end position="175"/>
    </location>
</feature>
<dbReference type="Pfam" id="PF00581">
    <property type="entry name" value="Rhodanese"/>
    <property type="match status" value="1"/>
</dbReference>
<gene>
    <name evidence="2" type="ORF">PARMNEM_LOCUS17509</name>
</gene>
<dbReference type="AlphaFoldDB" id="A0AAV1LTX4"/>